<keyword evidence="7" id="KW-1185">Reference proteome</keyword>
<evidence type="ECO:0000313" key="7">
    <source>
        <dbReference type="Proteomes" id="UP000273811"/>
    </source>
</evidence>
<comment type="similarity">
    <text evidence="1">Belongs to the LysR transcriptional regulatory family.</text>
</comment>
<dbReference type="InterPro" id="IPR047788">
    <property type="entry name" value="LysR-like_Sec_metab"/>
</dbReference>
<organism evidence="6 7">
    <name type="scientific">Siminovitchia fortis</name>
    <dbReference type="NCBI Taxonomy" id="254758"/>
    <lineage>
        <taxon>Bacteria</taxon>
        <taxon>Bacillati</taxon>
        <taxon>Bacillota</taxon>
        <taxon>Bacilli</taxon>
        <taxon>Bacillales</taxon>
        <taxon>Bacillaceae</taxon>
        <taxon>Siminovitchia</taxon>
    </lineage>
</organism>
<comment type="caution">
    <text evidence="6">The sequence shown here is derived from an EMBL/GenBank/DDBJ whole genome shotgun (WGS) entry which is preliminary data.</text>
</comment>
<keyword evidence="3" id="KW-0238">DNA-binding</keyword>
<evidence type="ECO:0000313" key="6">
    <source>
        <dbReference type="EMBL" id="RWR05427.1"/>
    </source>
</evidence>
<dbReference type="GO" id="GO:0003700">
    <property type="term" value="F:DNA-binding transcription factor activity"/>
    <property type="evidence" value="ECO:0007669"/>
    <property type="project" value="InterPro"/>
</dbReference>
<dbReference type="PRINTS" id="PR00039">
    <property type="entry name" value="HTHLYSR"/>
</dbReference>
<dbReference type="PROSITE" id="PS50931">
    <property type="entry name" value="HTH_LYSR"/>
    <property type="match status" value="1"/>
</dbReference>
<evidence type="ECO:0000256" key="4">
    <source>
        <dbReference type="ARBA" id="ARBA00023163"/>
    </source>
</evidence>
<dbReference type="Gene3D" id="1.10.10.10">
    <property type="entry name" value="Winged helix-like DNA-binding domain superfamily/Winged helix DNA-binding domain"/>
    <property type="match status" value="1"/>
</dbReference>
<evidence type="ECO:0000256" key="2">
    <source>
        <dbReference type="ARBA" id="ARBA00023015"/>
    </source>
</evidence>
<name>A0A443IKQ6_9BACI</name>
<dbReference type="RefSeq" id="WP_120075333.1">
    <property type="nucleotide sequence ID" value="NZ_CP126113.1"/>
</dbReference>
<dbReference type="FunFam" id="1.10.10.10:FF:000001">
    <property type="entry name" value="LysR family transcriptional regulator"/>
    <property type="match status" value="1"/>
</dbReference>
<reference evidence="6" key="1">
    <citation type="submission" date="2018-12" db="EMBL/GenBank/DDBJ databases">
        <authorList>
            <person name="Sun L."/>
            <person name="Chen Z."/>
        </authorList>
    </citation>
    <scope>NUCLEOTIDE SEQUENCE [LARGE SCALE GENOMIC DNA]</scope>
    <source>
        <strain evidence="6">DSM 16012</strain>
    </source>
</reference>
<dbReference type="AlphaFoldDB" id="A0A443IKQ6"/>
<dbReference type="OrthoDB" id="63123at2"/>
<dbReference type="InterPro" id="IPR036388">
    <property type="entry name" value="WH-like_DNA-bd_sf"/>
</dbReference>
<dbReference type="GO" id="GO:0000976">
    <property type="term" value="F:transcription cis-regulatory region binding"/>
    <property type="evidence" value="ECO:0007669"/>
    <property type="project" value="TreeGrafter"/>
</dbReference>
<dbReference type="InterPro" id="IPR005119">
    <property type="entry name" value="LysR_subst-bd"/>
</dbReference>
<dbReference type="EMBL" id="QYTU02000044">
    <property type="protein sequence ID" value="RWR05427.1"/>
    <property type="molecule type" value="Genomic_DNA"/>
</dbReference>
<keyword evidence="2" id="KW-0805">Transcription regulation</keyword>
<evidence type="ECO:0000256" key="3">
    <source>
        <dbReference type="ARBA" id="ARBA00023125"/>
    </source>
</evidence>
<dbReference type="PANTHER" id="PTHR30126">
    <property type="entry name" value="HTH-TYPE TRANSCRIPTIONAL REGULATOR"/>
    <property type="match status" value="1"/>
</dbReference>
<evidence type="ECO:0000259" key="5">
    <source>
        <dbReference type="PROSITE" id="PS50931"/>
    </source>
</evidence>
<dbReference type="Gene3D" id="3.40.190.290">
    <property type="match status" value="1"/>
</dbReference>
<dbReference type="Pfam" id="PF00126">
    <property type="entry name" value="HTH_1"/>
    <property type="match status" value="1"/>
</dbReference>
<dbReference type="InterPro" id="IPR000847">
    <property type="entry name" value="LysR_HTH_N"/>
</dbReference>
<feature type="domain" description="HTH lysR-type" evidence="5">
    <location>
        <begin position="1"/>
        <end position="58"/>
    </location>
</feature>
<dbReference type="PANTHER" id="PTHR30126:SF40">
    <property type="entry name" value="HTH-TYPE TRANSCRIPTIONAL REGULATOR GLTR"/>
    <property type="match status" value="1"/>
</dbReference>
<keyword evidence="4" id="KW-0804">Transcription</keyword>
<dbReference type="Proteomes" id="UP000273811">
    <property type="component" value="Unassembled WGS sequence"/>
</dbReference>
<dbReference type="SUPFAM" id="SSF53850">
    <property type="entry name" value="Periplasmic binding protein-like II"/>
    <property type="match status" value="1"/>
</dbReference>
<sequence>MNINHMRAFVTVVELGSFNEAAKRLAVSQPAITQRIQSLDEHFKTKLLQRDAGGVHLTSQGQIVYDQFLSILKKWDNLESQLLGGNLTGKLTVGASTIPSEYFLPKYIKSFMDIYKEVEIHIRIAGSKEVFHWLLNGAVDLIVTGKPEDHPRLISKPILEEELKIVVPINDDRFPETVKLADLTECDWVIRESNSGTRLAWEQELKKNGVDPKSLKIAGHMGSTEAIIASVEAGIGISVISSLAAEQAARYGRVKVLEIDDFIVRRNFYISTLKDYESNPLAAKFISYLTHEMVHQ</sequence>
<gene>
    <name evidence="6" type="ORF">D4N35_015540</name>
</gene>
<dbReference type="NCBIfam" id="NF040786">
    <property type="entry name" value="LysR_Sec_metab"/>
    <property type="match status" value="1"/>
</dbReference>
<proteinExistence type="inferred from homology"/>
<dbReference type="SUPFAM" id="SSF46785">
    <property type="entry name" value="Winged helix' DNA-binding domain"/>
    <property type="match status" value="1"/>
</dbReference>
<dbReference type="InterPro" id="IPR036390">
    <property type="entry name" value="WH_DNA-bd_sf"/>
</dbReference>
<evidence type="ECO:0000256" key="1">
    <source>
        <dbReference type="ARBA" id="ARBA00009437"/>
    </source>
</evidence>
<accession>A0A443IKQ6</accession>
<protein>
    <submittedName>
        <fullName evidence="6">LysR family transcriptional regulator</fullName>
    </submittedName>
</protein>
<dbReference type="Pfam" id="PF03466">
    <property type="entry name" value="LysR_substrate"/>
    <property type="match status" value="1"/>
</dbReference>